<protein>
    <submittedName>
        <fullName evidence="14">Xanthine dehydrogenase molybdopterin binding subunit</fullName>
        <ecNumber evidence="14">1.17.1.4</ecNumber>
    </submittedName>
</protein>
<dbReference type="SUPFAM" id="SSF54665">
    <property type="entry name" value="CO dehydrogenase molybdoprotein N-domain-like"/>
    <property type="match status" value="1"/>
</dbReference>
<evidence type="ECO:0000256" key="10">
    <source>
        <dbReference type="ARBA" id="ARBA00034078"/>
    </source>
</evidence>
<dbReference type="EMBL" id="VENJ01000002">
    <property type="protein sequence ID" value="MTJ03400.1"/>
    <property type="molecule type" value="Genomic_DNA"/>
</dbReference>
<evidence type="ECO:0000256" key="5">
    <source>
        <dbReference type="ARBA" id="ARBA00022714"/>
    </source>
</evidence>
<evidence type="ECO:0000256" key="6">
    <source>
        <dbReference type="ARBA" id="ARBA00022723"/>
    </source>
</evidence>
<dbReference type="NCBIfam" id="TIGR02965">
    <property type="entry name" value="xanthine_xdhB"/>
    <property type="match status" value="1"/>
</dbReference>
<dbReference type="PANTHER" id="PTHR11908:SF132">
    <property type="entry name" value="ALDEHYDE OXIDASE 1-RELATED"/>
    <property type="match status" value="1"/>
</dbReference>
<feature type="region of interest" description="Disordered" evidence="12">
    <location>
        <begin position="384"/>
        <end position="407"/>
    </location>
</feature>
<dbReference type="InterPro" id="IPR046867">
    <property type="entry name" value="AldOxase/xan_DH_MoCoBD2"/>
</dbReference>
<keyword evidence="9" id="KW-0411">Iron-sulfur</keyword>
<comment type="cofactor">
    <cofactor evidence="1">
        <name>Mo-molybdopterin</name>
        <dbReference type="ChEBI" id="CHEBI:71302"/>
    </cofactor>
</comment>
<gene>
    <name evidence="14" type="primary">xdhB</name>
    <name evidence="14" type="ORF">FH759_01720</name>
</gene>
<dbReference type="Proteomes" id="UP000483078">
    <property type="component" value="Unassembled WGS sequence"/>
</dbReference>
<name>A0A7C9LLD7_9RHOB</name>
<feature type="domain" description="Aldehyde oxidase/xanthine dehydrogenase a/b hammerhead" evidence="13">
    <location>
        <begin position="17"/>
        <end position="124"/>
    </location>
</feature>
<proteinExistence type="inferred from homology"/>
<keyword evidence="5" id="KW-0001">2Fe-2S</keyword>
<dbReference type="FunFam" id="3.30.365.10:FF:000002">
    <property type="entry name" value="Xanthine dehydrogenase oxidase"/>
    <property type="match status" value="1"/>
</dbReference>
<evidence type="ECO:0000256" key="3">
    <source>
        <dbReference type="ARBA" id="ARBA00006849"/>
    </source>
</evidence>
<dbReference type="InterPro" id="IPR037165">
    <property type="entry name" value="AldOxase/xan_DH_Mopterin-bd_sf"/>
</dbReference>
<dbReference type="GO" id="GO:0005506">
    <property type="term" value="F:iron ion binding"/>
    <property type="evidence" value="ECO:0007669"/>
    <property type="project" value="InterPro"/>
</dbReference>
<dbReference type="InterPro" id="IPR000674">
    <property type="entry name" value="Ald_Oxase/Xan_DH_a/b"/>
</dbReference>
<evidence type="ECO:0000313" key="15">
    <source>
        <dbReference type="Proteomes" id="UP000483078"/>
    </source>
</evidence>
<dbReference type="Gene3D" id="3.90.1170.50">
    <property type="entry name" value="Aldehyde oxidase/xanthine dehydrogenase, a/b hammerhead"/>
    <property type="match status" value="1"/>
</dbReference>
<comment type="cofactor">
    <cofactor evidence="2">
        <name>FAD</name>
        <dbReference type="ChEBI" id="CHEBI:57692"/>
    </cofactor>
</comment>
<evidence type="ECO:0000313" key="14">
    <source>
        <dbReference type="EMBL" id="MTJ03400.1"/>
    </source>
</evidence>
<dbReference type="Gene3D" id="3.30.365.10">
    <property type="entry name" value="Aldehyde oxidase/xanthine dehydrogenase, molybdopterin binding domain"/>
    <property type="match status" value="4"/>
</dbReference>
<dbReference type="GO" id="GO:0004854">
    <property type="term" value="F:xanthine dehydrogenase activity"/>
    <property type="evidence" value="ECO:0007669"/>
    <property type="project" value="UniProtKB-EC"/>
</dbReference>
<comment type="similarity">
    <text evidence="3">Belongs to the xanthine dehydrogenase family.</text>
</comment>
<comment type="caution">
    <text evidence="14">The sequence shown here is derived from an EMBL/GenBank/DDBJ whole genome shotgun (WGS) entry which is preliminary data.</text>
</comment>
<dbReference type="SUPFAM" id="SSF56003">
    <property type="entry name" value="Molybdenum cofactor-binding domain"/>
    <property type="match status" value="1"/>
</dbReference>
<dbReference type="FunFam" id="3.30.365.10:FF:000001">
    <property type="entry name" value="Xanthine dehydrogenase oxidase"/>
    <property type="match status" value="1"/>
</dbReference>
<dbReference type="Pfam" id="PF20256">
    <property type="entry name" value="MoCoBD_2"/>
    <property type="match status" value="1"/>
</dbReference>
<dbReference type="RefSeq" id="WP_273247876.1">
    <property type="nucleotide sequence ID" value="NZ_VENJ01000002.1"/>
</dbReference>
<dbReference type="EC" id="1.17.1.4" evidence="14"/>
<evidence type="ECO:0000259" key="13">
    <source>
        <dbReference type="SMART" id="SM01008"/>
    </source>
</evidence>
<dbReference type="Pfam" id="PF02738">
    <property type="entry name" value="MoCoBD_1"/>
    <property type="match status" value="1"/>
</dbReference>
<organism evidence="14 15">
    <name type="scientific">Sediminimonas qiaohouensis</name>
    <dbReference type="NCBI Taxonomy" id="552061"/>
    <lineage>
        <taxon>Bacteria</taxon>
        <taxon>Pseudomonadati</taxon>
        <taxon>Pseudomonadota</taxon>
        <taxon>Alphaproteobacteria</taxon>
        <taxon>Rhodobacterales</taxon>
        <taxon>Roseobacteraceae</taxon>
        <taxon>Sediminimonas</taxon>
    </lineage>
</organism>
<keyword evidence="8" id="KW-0408">Iron</keyword>
<keyword evidence="6" id="KW-0479">Metal-binding</keyword>
<comment type="cofactor">
    <cofactor evidence="11">
        <name>Mo-molybdopterin cytosine dinucleotide</name>
        <dbReference type="ChEBI" id="CHEBI:71308"/>
    </cofactor>
</comment>
<sequence length="783" mass="83585">MSVSKPLPHDAARMHVTGAARYVDDIPAPADTLHLAFGLSTIAAGRITDMDLSRVRAAPGVVAVLTADDLPFDNDVSPSVHDEPLLSDGTVHYLGQAVFLVIARSHLAARRAARLGEVSYDEHTPILTVDDALAAGSHFEDGPRIYEKGDAGAAIAAAPHRIEGVIEIGGQEHFYLEGHAALALPQEDSEMVVHSSTQHPSEIQHKVADALGLPMHAVRVECRRMGGGFGGKESQGNALAVACAVAARATGRPCRMRYDRDDDMVITGKRHDFRITYEAGFDGDGRLAGVSFVQYARCGWARDLSTPVADRAMLHADNAYLLPAARIESHRLRTNTQSATAFRGFGGPQGMVGIERVIDEVAHTLGLDPAEVRRRNYYAACSEGGLSAPRPSGPPEDISGQKKPQTTPYGQVVDDFILHEMTEALSRSADYDARRRAAAQRNARGGVIRKGLAMTPVKFGISFTLTHLNQAGALVHVYRDGSVRINHGGTEMGQGLYQKVAQVAATRFGLDIEAVKITATDTAKVPNTSATAASSGSDLNGMAVKAACDTIRARIAQHLADTHGCAAEDVEFSGGRVQLPDGRSMGFVEVVESAYLARISLSSTGYYATPDISWDRIKGEGRPFYYFAYGVAATEVALDTLSGEYRILRTDIMHDAGASLNPAIDIGQIEGGYVQGAGWLTSEELVWDGRGALRTHAPSTYKIPAVSDAPDVFNVTLWDGANREATIYRSKAVGEPPLMLGISALMAVSDAVASCGEVYPALDAPATPERVLMAIRRVRGDGV</sequence>
<dbReference type="GO" id="GO:0051537">
    <property type="term" value="F:2 iron, 2 sulfur cluster binding"/>
    <property type="evidence" value="ECO:0007669"/>
    <property type="project" value="UniProtKB-KW"/>
</dbReference>
<evidence type="ECO:0000256" key="9">
    <source>
        <dbReference type="ARBA" id="ARBA00023014"/>
    </source>
</evidence>
<evidence type="ECO:0000256" key="1">
    <source>
        <dbReference type="ARBA" id="ARBA00001924"/>
    </source>
</evidence>
<dbReference type="SMART" id="SM01008">
    <property type="entry name" value="Ald_Xan_dh_C"/>
    <property type="match status" value="1"/>
</dbReference>
<dbReference type="InterPro" id="IPR036856">
    <property type="entry name" value="Ald_Oxase/Xan_DH_a/b_sf"/>
</dbReference>
<dbReference type="InterPro" id="IPR016208">
    <property type="entry name" value="Ald_Oxase/xanthine_DH-like"/>
</dbReference>
<dbReference type="AlphaFoldDB" id="A0A7C9LLD7"/>
<dbReference type="PANTHER" id="PTHR11908">
    <property type="entry name" value="XANTHINE DEHYDROGENASE"/>
    <property type="match status" value="1"/>
</dbReference>
<dbReference type="InterPro" id="IPR008274">
    <property type="entry name" value="AldOxase/xan_DH_MoCoBD1"/>
</dbReference>
<dbReference type="InterPro" id="IPR014309">
    <property type="entry name" value="Xanthine_DH_Mopterin-bd_su"/>
</dbReference>
<evidence type="ECO:0000256" key="8">
    <source>
        <dbReference type="ARBA" id="ARBA00023004"/>
    </source>
</evidence>
<dbReference type="GO" id="GO:0030151">
    <property type="term" value="F:molybdenum ion binding"/>
    <property type="evidence" value="ECO:0007669"/>
    <property type="project" value="InterPro"/>
</dbReference>
<dbReference type="Pfam" id="PF01315">
    <property type="entry name" value="Ald_Xan_dh_C"/>
    <property type="match status" value="1"/>
</dbReference>
<evidence type="ECO:0000256" key="2">
    <source>
        <dbReference type="ARBA" id="ARBA00001974"/>
    </source>
</evidence>
<evidence type="ECO:0000256" key="7">
    <source>
        <dbReference type="ARBA" id="ARBA00023002"/>
    </source>
</evidence>
<keyword evidence="7 14" id="KW-0560">Oxidoreductase</keyword>
<reference evidence="14 15" key="1">
    <citation type="submission" date="2019-06" db="EMBL/GenBank/DDBJ databases">
        <title>Enrichment of Autotrophic Halophilic Microorganisms from Red Sea Brine Pool Using Microbial Electrosynthesis System.</title>
        <authorList>
            <person name="Alqahtani M.F."/>
            <person name="Bajracharya S."/>
            <person name="Katuri K.P."/>
            <person name="Ali M."/>
            <person name="Saikaly P.E."/>
        </authorList>
    </citation>
    <scope>NUCLEOTIDE SEQUENCE [LARGE SCALE GENOMIC DNA]</scope>
    <source>
        <strain evidence="14">MES6</strain>
    </source>
</reference>
<evidence type="ECO:0000256" key="12">
    <source>
        <dbReference type="SAM" id="MobiDB-lite"/>
    </source>
</evidence>
<keyword evidence="4" id="KW-0500">Molybdenum</keyword>
<evidence type="ECO:0000256" key="11">
    <source>
        <dbReference type="ARBA" id="ARBA00053029"/>
    </source>
</evidence>
<evidence type="ECO:0000256" key="4">
    <source>
        <dbReference type="ARBA" id="ARBA00022505"/>
    </source>
</evidence>
<comment type="cofactor">
    <cofactor evidence="10">
        <name>[2Fe-2S] cluster</name>
        <dbReference type="ChEBI" id="CHEBI:190135"/>
    </cofactor>
</comment>
<accession>A0A7C9LLD7</accession>